<dbReference type="RefSeq" id="WP_204131132.1">
    <property type="nucleotide sequence ID" value="NZ_JAFDVD010000009.1"/>
</dbReference>
<keyword evidence="1" id="KW-0808">Transferase</keyword>
<evidence type="ECO:0000256" key="3">
    <source>
        <dbReference type="ARBA" id="ARBA00022777"/>
    </source>
</evidence>
<evidence type="ECO:0000313" key="7">
    <source>
        <dbReference type="EMBL" id="MBM6400663.1"/>
    </source>
</evidence>
<evidence type="ECO:0000259" key="6">
    <source>
        <dbReference type="Pfam" id="PF18085"/>
    </source>
</evidence>
<evidence type="ECO:0000313" key="8">
    <source>
        <dbReference type="Proteomes" id="UP001430172"/>
    </source>
</evidence>
<dbReference type="InterPro" id="IPR040999">
    <property type="entry name" value="Mak_N_cap"/>
</dbReference>
<comment type="caution">
    <text evidence="7">The sequence shown here is derived from an EMBL/GenBank/DDBJ whole genome shotgun (WGS) entry which is preliminary data.</text>
</comment>
<organism evidence="7 8">
    <name type="scientific">Phycicoccus sonneratiae</name>
    <dbReference type="NCBI Taxonomy" id="2807628"/>
    <lineage>
        <taxon>Bacteria</taxon>
        <taxon>Bacillati</taxon>
        <taxon>Actinomycetota</taxon>
        <taxon>Actinomycetes</taxon>
        <taxon>Micrococcales</taxon>
        <taxon>Intrasporangiaceae</taxon>
        <taxon>Phycicoccus</taxon>
    </lineage>
</organism>
<evidence type="ECO:0000256" key="4">
    <source>
        <dbReference type="ARBA" id="ARBA00022840"/>
    </source>
</evidence>
<keyword evidence="4" id="KW-0067">ATP-binding</keyword>
<dbReference type="Proteomes" id="UP001430172">
    <property type="component" value="Unassembled WGS sequence"/>
</dbReference>
<evidence type="ECO:0000256" key="1">
    <source>
        <dbReference type="ARBA" id="ARBA00022679"/>
    </source>
</evidence>
<feature type="domain" description="Maltokinase N-terminal cap" evidence="6">
    <location>
        <begin position="20"/>
        <end position="101"/>
    </location>
</feature>
<protein>
    <recommendedName>
        <fullName evidence="6">Maltokinase N-terminal cap domain-containing protein</fullName>
    </recommendedName>
</protein>
<keyword evidence="8" id="KW-1185">Reference proteome</keyword>
<proteinExistence type="predicted"/>
<dbReference type="Pfam" id="PF18085">
    <property type="entry name" value="Mak_N_cap"/>
    <property type="match status" value="1"/>
</dbReference>
<sequence length="206" mass="21799">MALLHEATISPRKDELVTPWLRTRPWWDGSDERGPAGSFRLDDPRGTVGMECFLLGSASGSTLFVPLTYRDTSLAGSDASLLGTMEHSVLGTRYVYDACADPVFVATVLDTIRSGGRQAELTVRRSDGTEVERPPDATASGEGVADVPRHDPLRPVSAVDGPDRTTVTAAGVALTVVRRLGEAPPGPALTGRLAGGSRYRLVVVTG</sequence>
<accession>A0ABS2CMG4</accession>
<feature type="compositionally biased region" description="Basic and acidic residues" evidence="5">
    <location>
        <begin position="122"/>
        <end position="135"/>
    </location>
</feature>
<feature type="region of interest" description="Disordered" evidence="5">
    <location>
        <begin position="120"/>
        <end position="162"/>
    </location>
</feature>
<dbReference type="EMBL" id="JAFDVD010000009">
    <property type="protein sequence ID" value="MBM6400663.1"/>
    <property type="molecule type" value="Genomic_DNA"/>
</dbReference>
<evidence type="ECO:0000256" key="5">
    <source>
        <dbReference type="SAM" id="MobiDB-lite"/>
    </source>
</evidence>
<keyword evidence="2" id="KW-0547">Nucleotide-binding</keyword>
<reference evidence="7" key="1">
    <citation type="submission" date="2021-02" db="EMBL/GenBank/DDBJ databases">
        <title>Phycicoccus sp. MQZ13P-5T, whole genome shotgun sequence.</title>
        <authorList>
            <person name="Tuo L."/>
        </authorList>
    </citation>
    <scope>NUCLEOTIDE SEQUENCE</scope>
    <source>
        <strain evidence="7">MQZ13P-5</strain>
    </source>
</reference>
<name>A0ABS2CMG4_9MICO</name>
<gene>
    <name evidence="7" type="ORF">JQN70_09730</name>
</gene>
<evidence type="ECO:0000256" key="2">
    <source>
        <dbReference type="ARBA" id="ARBA00022741"/>
    </source>
</evidence>
<keyword evidence="3" id="KW-0418">Kinase</keyword>